<dbReference type="Gene3D" id="1.10.1200.10">
    <property type="entry name" value="ACP-like"/>
    <property type="match status" value="2"/>
</dbReference>
<dbReference type="Pfam" id="PF00501">
    <property type="entry name" value="AMP-binding"/>
    <property type="match status" value="2"/>
</dbReference>
<dbReference type="Pfam" id="PF00550">
    <property type="entry name" value="PP-binding"/>
    <property type="match status" value="2"/>
</dbReference>
<dbReference type="GO" id="GO:0017000">
    <property type="term" value="P:antibiotic biosynthetic process"/>
    <property type="evidence" value="ECO:0007669"/>
    <property type="project" value="UniProtKB-KW"/>
</dbReference>
<dbReference type="InterPro" id="IPR001242">
    <property type="entry name" value="Condensation_dom"/>
</dbReference>
<dbReference type="GO" id="GO:0008610">
    <property type="term" value="P:lipid biosynthetic process"/>
    <property type="evidence" value="ECO:0007669"/>
    <property type="project" value="UniProtKB-ARBA"/>
</dbReference>
<keyword evidence="6" id="KW-0677">Repeat</keyword>
<comment type="caution">
    <text evidence="10">The sequence shown here is derived from an EMBL/GenBank/DDBJ whole genome shotgun (WGS) entry which is preliminary data.</text>
</comment>
<dbReference type="NCBIfam" id="NF003417">
    <property type="entry name" value="PRK04813.1"/>
    <property type="match status" value="2"/>
</dbReference>
<dbReference type="InterPro" id="IPR020845">
    <property type="entry name" value="AMP-binding_CS"/>
</dbReference>
<sequence length="1928" mass="220202">KDEVVGLMMERSLEMVIGILGILKAGGAFLPIDPHYPEERKNYMLQNSEMNIMVTDKEWIESVSFDGHIIIMNDPSLELEETINLGLPSSGDDLLYVIYTSGSTGQPKGVMLEHRTLVNLVYYELDHTQIPFNSKVLQYATLSFDACYQEMFSTLLAGGELYIVGEEMKKDTDLLFNFILEEQVNVVILPTALLKFISSDSDILTQLPASVSHVITAGEQLLISDELKMHLGQHSVVVHNHYGPAETHVVTAYTITGENVSSVPPIGKGISNTELMIMDEYHNLQPVGIIGDLYIAGDSLARGYLNRPDLTAERFVKHPFTRGKRMYKTGDLARWLPDGNIEYMGRMDHQVKIRGYRVELGEVEAHFLSHEQIKEVIVIVKEEDTQGSKFLCAYYVASNDLKPKEVRGYLLNSFPEYMVPSFLVQLDYMPLTKNGKVDRHALPDPEQTHSSVEHTAPRTEIERQLVGLWKEVLGIDSIGVQDNFFEFGGHSLKAMYLVSKIQREMQVTVTLKDIFAYPTIEQLTKQFQQLKQRKHSSIPQAKIKELYPVSSAQKRLYVLQQLEGAEISYNMPSVLTVKGEFDRVRFEKAIKALISRHESLRTSFEMVEEEPAQRIHSEIEFEVRYDKKEKYELESLVSSFIKPFDLSQAPLLRVNLIEITQDEHLVFLDMHHIISDGVSMNIFIQDFIQLYEGNKLADLRIQYKDVAEWQQGLQATEEMQKQEQYWLAQFEGDIPVLELPTDYPRPAMQSFEGETFEFYWNKNLTQKINKLAQETNTTLYMVLLAAYMTLLSKYAGQEDIIVGSPVAGRNHADVESIIGMFVNTVAIRNVPKGYKTFQSFLAEVKETTLQAMENESYPLEELIDKLNLTRDTSRNPLFSVLFNVLNVEMQEITIENLSFGPYPIENRISKFDLTLTATESNGELILSIDYCTKLFKKETIERMITHLRYLIEKIVEQPEMTLRELNILSESEKHQLLVEFNDTEVHYPKHNMIHRWIEEQVKKTPHSLAGQYEDESINYLELNEKANGLAKTLQSYDVGKGSFVPILMDRSIELLISLFAVMKTGAAFVPLDMNWPIERSSHILNELKSKVLLLNKESYLQQEHFDVPCILVDQNKLCEEPVNPDFNMHPDDIIYVIYTSGSTGKPKGVKVPHKGITNRFSWMNDYFEQSSSQSVLQTTNHVYDSAVWQLFWPLINGGKTVMPSKSMNLTAEDVSSTIEKYGVTLTDFVPSVFNMIVEQLEHNESLHHKLSSLKSIIIGGEEITSSTIYTFQKRFGTIQISNLYGPTEASIGCIYYQVTGLEGNKIPIGQPISNTHISILDKHQNLVPIGVPGEIYISGECLAEGYLNDLEKTKKSFVNHPLKQKQGVKAYKTGDLARWLFDGNIEFLGRIDHQVKIRGYRIELGEIESHLLTYPAIQEVAVIVREQKNGEKIICGYFVSDQELDISEVKTYLVQKLPNYMIPSYFIQLEKLPLTANGKLNRNALPEPEGNHSGVQYVAARNDIEIQLVYLWEEVLGVDSIGIQEHFFELGGHSLKAMSLIAKLQNEMKVPMTLRDIFSYPTIEQLAKRIENLMENDNFIAEKPRTEVFTLEVEGRNLQIYLPDSYASTNKRYPVVYMHDGQSVFADTVESIGWKVDQTLKELTERGLVEEMIVVGIYNGNEHRAKEYIPYNDRFLNTDGSKAKAYAEFLINTIIPCIDEQFRTIPTKENRAIIGSSLGAVHALWSAYTHPDVFSMVGALSPSLWVGERAIYEDLKNKAKPELKIWFDMGNVEEPYEAHYIDQLEKQGFIYGRDLFYYLEEGALHNELAWEKRVKNALILFKGQKPPTIAVKMDLKVNFIKGFINHYLTHSQLEEEGIVEINPIIEMDNGMVFSGRHLAIYNVLNKDKGFVDSKGFVTFKTGENLIVQVKFGELESEIEVNYQNDHNE</sequence>
<dbReference type="InterPro" id="IPR045851">
    <property type="entry name" value="AMP-bd_C_sf"/>
</dbReference>
<dbReference type="OrthoDB" id="9765680at2"/>
<organism evidence="10 11">
    <name type="scientific">Chengkuizengella marina</name>
    <dbReference type="NCBI Taxonomy" id="2507566"/>
    <lineage>
        <taxon>Bacteria</taxon>
        <taxon>Bacillati</taxon>
        <taxon>Bacillota</taxon>
        <taxon>Bacilli</taxon>
        <taxon>Bacillales</taxon>
        <taxon>Paenibacillaceae</taxon>
        <taxon>Chengkuizengella</taxon>
    </lineage>
</organism>
<dbReference type="InterPro" id="IPR036736">
    <property type="entry name" value="ACP-like_sf"/>
</dbReference>
<dbReference type="InterPro" id="IPR000873">
    <property type="entry name" value="AMP-dep_synth/lig_dom"/>
</dbReference>
<dbReference type="Proteomes" id="UP000448943">
    <property type="component" value="Unassembled WGS sequence"/>
</dbReference>
<dbReference type="Gene3D" id="2.30.38.10">
    <property type="entry name" value="Luciferase, Domain 3"/>
    <property type="match status" value="2"/>
</dbReference>
<dbReference type="PROSITE" id="PS50075">
    <property type="entry name" value="CARRIER"/>
    <property type="match status" value="2"/>
</dbReference>
<dbReference type="PROSITE" id="PS00455">
    <property type="entry name" value="AMP_BINDING"/>
    <property type="match status" value="2"/>
</dbReference>
<dbReference type="GO" id="GO:0044550">
    <property type="term" value="P:secondary metabolite biosynthetic process"/>
    <property type="evidence" value="ECO:0007669"/>
    <property type="project" value="UniProtKB-ARBA"/>
</dbReference>
<evidence type="ECO:0000259" key="9">
    <source>
        <dbReference type="PROSITE" id="PS50075"/>
    </source>
</evidence>
<dbReference type="CDD" id="cd19531">
    <property type="entry name" value="LCL_NRPS-like"/>
    <property type="match status" value="1"/>
</dbReference>
<dbReference type="InterPro" id="IPR025110">
    <property type="entry name" value="AMP-bd_C"/>
</dbReference>
<evidence type="ECO:0000256" key="7">
    <source>
        <dbReference type="ARBA" id="ARBA00023194"/>
    </source>
</evidence>
<dbReference type="FunFam" id="3.30.300.30:FF:000010">
    <property type="entry name" value="Enterobactin synthetase component F"/>
    <property type="match status" value="2"/>
</dbReference>
<keyword evidence="11" id="KW-1185">Reference proteome</keyword>
<evidence type="ECO:0000256" key="5">
    <source>
        <dbReference type="ARBA" id="ARBA00022598"/>
    </source>
</evidence>
<dbReference type="SMART" id="SM00823">
    <property type="entry name" value="PKS_PP"/>
    <property type="match status" value="2"/>
</dbReference>
<dbReference type="SUPFAM" id="SSF47336">
    <property type="entry name" value="ACP-like"/>
    <property type="match status" value="2"/>
</dbReference>
<comment type="cofactor">
    <cofactor evidence="1">
        <name>pantetheine 4'-phosphate</name>
        <dbReference type="ChEBI" id="CHEBI:47942"/>
    </cofactor>
</comment>
<dbReference type="FunFam" id="3.40.50.980:FF:000001">
    <property type="entry name" value="Non-ribosomal peptide synthetase"/>
    <property type="match status" value="2"/>
</dbReference>
<dbReference type="FunFam" id="2.30.38.10:FF:000001">
    <property type="entry name" value="Non-ribosomal peptide synthetase PvdI"/>
    <property type="match status" value="1"/>
</dbReference>
<feature type="non-terminal residue" evidence="10">
    <location>
        <position position="1"/>
    </location>
</feature>
<dbReference type="GO" id="GO:0016874">
    <property type="term" value="F:ligase activity"/>
    <property type="evidence" value="ECO:0007669"/>
    <property type="project" value="UniProtKB-KW"/>
</dbReference>
<dbReference type="PANTHER" id="PTHR45527">
    <property type="entry name" value="NONRIBOSOMAL PEPTIDE SYNTHETASE"/>
    <property type="match status" value="1"/>
</dbReference>
<dbReference type="Pfam" id="PF00756">
    <property type="entry name" value="Esterase"/>
    <property type="match status" value="1"/>
</dbReference>
<dbReference type="Gene3D" id="3.30.300.30">
    <property type="match status" value="2"/>
</dbReference>
<dbReference type="SUPFAM" id="SSF53474">
    <property type="entry name" value="alpha/beta-Hydrolases"/>
    <property type="match status" value="1"/>
</dbReference>
<dbReference type="InterPro" id="IPR023213">
    <property type="entry name" value="CAT-like_dom_sf"/>
</dbReference>
<evidence type="ECO:0000256" key="4">
    <source>
        <dbReference type="ARBA" id="ARBA00022553"/>
    </source>
</evidence>
<dbReference type="Gene3D" id="3.30.559.10">
    <property type="entry name" value="Chloramphenicol acetyltransferase-like domain"/>
    <property type="match status" value="1"/>
</dbReference>
<dbReference type="InterPro" id="IPR020806">
    <property type="entry name" value="PKS_PP-bd"/>
</dbReference>
<dbReference type="InterPro" id="IPR000801">
    <property type="entry name" value="Esterase-like"/>
</dbReference>
<keyword evidence="3" id="KW-0596">Phosphopantetheine</keyword>
<keyword evidence="7" id="KW-0045">Antibiotic biosynthesis</keyword>
<evidence type="ECO:0000256" key="1">
    <source>
        <dbReference type="ARBA" id="ARBA00001957"/>
    </source>
</evidence>
<comment type="similarity">
    <text evidence="2">Belongs to the ATP-dependent AMP-binding enzyme family.</text>
</comment>
<dbReference type="InterPro" id="IPR029058">
    <property type="entry name" value="AB_hydrolase_fold"/>
</dbReference>
<dbReference type="SUPFAM" id="SSF52777">
    <property type="entry name" value="CoA-dependent acyltransferases"/>
    <property type="match status" value="2"/>
</dbReference>
<evidence type="ECO:0000256" key="6">
    <source>
        <dbReference type="ARBA" id="ARBA00022737"/>
    </source>
</evidence>
<dbReference type="InterPro" id="IPR009081">
    <property type="entry name" value="PP-bd_ACP"/>
</dbReference>
<evidence type="ECO:0000256" key="2">
    <source>
        <dbReference type="ARBA" id="ARBA00006432"/>
    </source>
</evidence>
<dbReference type="GO" id="GO:0005829">
    <property type="term" value="C:cytosol"/>
    <property type="evidence" value="ECO:0007669"/>
    <property type="project" value="TreeGrafter"/>
</dbReference>
<feature type="domain" description="Carrier" evidence="9">
    <location>
        <begin position="1499"/>
        <end position="1574"/>
    </location>
</feature>
<dbReference type="InterPro" id="IPR010071">
    <property type="entry name" value="AA_adenyl_dom"/>
</dbReference>
<dbReference type="Gene3D" id="3.40.50.1820">
    <property type="entry name" value="alpha/beta hydrolase"/>
    <property type="match status" value="1"/>
</dbReference>
<dbReference type="NCBIfam" id="TIGR01733">
    <property type="entry name" value="AA-adenyl-dom"/>
    <property type="match status" value="2"/>
</dbReference>
<evidence type="ECO:0000313" key="11">
    <source>
        <dbReference type="Proteomes" id="UP000448943"/>
    </source>
</evidence>
<dbReference type="SUPFAM" id="SSF56801">
    <property type="entry name" value="Acetyl-CoA synthetase-like"/>
    <property type="match status" value="2"/>
</dbReference>
<evidence type="ECO:0000256" key="3">
    <source>
        <dbReference type="ARBA" id="ARBA00022450"/>
    </source>
</evidence>
<dbReference type="PANTHER" id="PTHR45527:SF1">
    <property type="entry name" value="FATTY ACID SYNTHASE"/>
    <property type="match status" value="1"/>
</dbReference>
<feature type="domain" description="Carrier" evidence="9">
    <location>
        <begin position="456"/>
        <end position="531"/>
    </location>
</feature>
<accession>A0A6N9Q4U4</accession>
<dbReference type="Gene3D" id="3.40.50.980">
    <property type="match status" value="4"/>
</dbReference>
<proteinExistence type="inferred from homology"/>
<dbReference type="GO" id="GO:0043041">
    <property type="term" value="P:amino acid activation for nonribosomal peptide biosynthetic process"/>
    <property type="evidence" value="ECO:0007669"/>
    <property type="project" value="TreeGrafter"/>
</dbReference>
<gene>
    <name evidence="10" type="ORF">ERL59_12560</name>
</gene>
<dbReference type="CDD" id="cd05930">
    <property type="entry name" value="A_NRPS"/>
    <property type="match status" value="1"/>
</dbReference>
<keyword evidence="4" id="KW-0597">Phosphoprotein</keyword>
<dbReference type="GO" id="GO:0031177">
    <property type="term" value="F:phosphopantetheine binding"/>
    <property type="evidence" value="ECO:0007669"/>
    <property type="project" value="InterPro"/>
</dbReference>
<evidence type="ECO:0000256" key="8">
    <source>
        <dbReference type="ARBA" id="ARBA00023268"/>
    </source>
</evidence>
<evidence type="ECO:0000313" key="10">
    <source>
        <dbReference type="EMBL" id="NBI29790.1"/>
    </source>
</evidence>
<keyword evidence="8" id="KW-0511">Multifunctional enzyme</keyword>
<protein>
    <submittedName>
        <fullName evidence="10">Amino acid adenylation domain-containing protein</fullName>
    </submittedName>
</protein>
<dbReference type="Pfam" id="PF00668">
    <property type="entry name" value="Condensation"/>
    <property type="match status" value="1"/>
</dbReference>
<name>A0A6N9Q4U4_9BACL</name>
<dbReference type="FunFam" id="1.10.1200.10:FF:000005">
    <property type="entry name" value="Nonribosomal peptide synthetase 1"/>
    <property type="match status" value="2"/>
</dbReference>
<keyword evidence="5" id="KW-0436">Ligase</keyword>
<dbReference type="Pfam" id="PF13193">
    <property type="entry name" value="AMP-binding_C"/>
    <property type="match status" value="2"/>
</dbReference>
<dbReference type="EMBL" id="SIJB01000027">
    <property type="protein sequence ID" value="NBI29790.1"/>
    <property type="molecule type" value="Genomic_DNA"/>
</dbReference>
<dbReference type="FunFam" id="3.40.50.12780:FF:000012">
    <property type="entry name" value="Non-ribosomal peptide synthetase"/>
    <property type="match status" value="1"/>
</dbReference>
<dbReference type="Gene3D" id="3.30.559.30">
    <property type="entry name" value="Nonribosomal peptide synthetase, condensation domain"/>
    <property type="match status" value="1"/>
</dbReference>
<reference evidence="10 11" key="1">
    <citation type="submission" date="2019-01" db="EMBL/GenBank/DDBJ databases">
        <title>Chengkuizengella sp. nov., isolated from deep-sea sediment of East Pacific Ocean.</title>
        <authorList>
            <person name="Yang J."/>
            <person name="Lai Q."/>
            <person name="Shao Z."/>
        </authorList>
    </citation>
    <scope>NUCLEOTIDE SEQUENCE [LARGE SCALE GENOMIC DNA]</scope>
    <source>
        <strain evidence="10 11">YPA3-1-1</strain>
    </source>
</reference>